<accession>A0A5N5L5Q8</accession>
<protein>
    <submittedName>
        <fullName evidence="1">Uncharacterized protein</fullName>
    </submittedName>
</protein>
<dbReference type="Proteomes" id="UP000326939">
    <property type="component" value="Chromosome 10"/>
</dbReference>
<name>A0A5N5L5Q8_9ROSI</name>
<reference evidence="2" key="1">
    <citation type="journal article" date="2019" name="Gigascience">
        <title>De novo genome assembly of the endangered Acer yangbiense, a plant species with extremely small populations endemic to Yunnan Province, China.</title>
        <authorList>
            <person name="Yang J."/>
            <person name="Wariss H.M."/>
            <person name="Tao L."/>
            <person name="Zhang R."/>
            <person name="Yun Q."/>
            <person name="Hollingsworth P."/>
            <person name="Dao Z."/>
            <person name="Luo G."/>
            <person name="Guo H."/>
            <person name="Ma Y."/>
            <person name="Sun W."/>
        </authorList>
    </citation>
    <scope>NUCLEOTIDE SEQUENCE [LARGE SCALE GENOMIC DNA]</scope>
    <source>
        <strain evidence="2">cv. br00</strain>
    </source>
</reference>
<evidence type="ECO:0000313" key="2">
    <source>
        <dbReference type="Proteomes" id="UP000326939"/>
    </source>
</evidence>
<gene>
    <name evidence="1" type="ORF">DKX38_015381</name>
</gene>
<dbReference type="AlphaFoldDB" id="A0A5N5L5Q8"/>
<comment type="caution">
    <text evidence="1">The sequence shown here is derived from an EMBL/GenBank/DDBJ whole genome shotgun (WGS) entry which is preliminary data.</text>
</comment>
<organism evidence="1 2">
    <name type="scientific">Salix brachista</name>
    <dbReference type="NCBI Taxonomy" id="2182728"/>
    <lineage>
        <taxon>Eukaryota</taxon>
        <taxon>Viridiplantae</taxon>
        <taxon>Streptophyta</taxon>
        <taxon>Embryophyta</taxon>
        <taxon>Tracheophyta</taxon>
        <taxon>Spermatophyta</taxon>
        <taxon>Magnoliopsida</taxon>
        <taxon>eudicotyledons</taxon>
        <taxon>Gunneridae</taxon>
        <taxon>Pentapetalae</taxon>
        <taxon>rosids</taxon>
        <taxon>fabids</taxon>
        <taxon>Malpighiales</taxon>
        <taxon>Salicaceae</taxon>
        <taxon>Saliceae</taxon>
        <taxon>Salix</taxon>
    </lineage>
</organism>
<sequence length="118" mass="13623">MGLGQMTMRRNEGADVKEQRGAGTLRDLGIGFAREQMGLQFGEDGFEKSQEIEKRICDWLFVGGMKRMRVNQVFVAVHTSEVDFLEFDTSLQWKAKLADFMLRKEKVSFRMSYNKSIT</sequence>
<evidence type="ECO:0000313" key="1">
    <source>
        <dbReference type="EMBL" id="KAB5537848.1"/>
    </source>
</evidence>
<proteinExistence type="predicted"/>
<keyword evidence="2" id="KW-1185">Reference proteome</keyword>
<dbReference type="EMBL" id="VDCV01000010">
    <property type="protein sequence ID" value="KAB5537848.1"/>
    <property type="molecule type" value="Genomic_DNA"/>
</dbReference>